<dbReference type="PROSITE" id="PS51257">
    <property type="entry name" value="PROKAR_LIPOPROTEIN"/>
    <property type="match status" value="1"/>
</dbReference>
<comment type="caution">
    <text evidence="3">The sequence shown here is derived from an EMBL/GenBank/DDBJ whole genome shotgun (WGS) entry which is preliminary data.</text>
</comment>
<protein>
    <submittedName>
        <fullName evidence="3">I78 family peptidase inhibitor</fullName>
    </submittedName>
</protein>
<evidence type="ECO:0000256" key="2">
    <source>
        <dbReference type="SAM" id="SignalP"/>
    </source>
</evidence>
<evidence type="ECO:0000256" key="1">
    <source>
        <dbReference type="SAM" id="MobiDB-lite"/>
    </source>
</evidence>
<sequence length="126" mass="12861">MTARPILVSAAALAAFALAACSPEPPAPEQRASTDAGNVATAPAGGTAGTPAADAPGLTQDCDADGARDLVGQAWNDGMQERARTAANARTVRVVRPDDAVTMDFRGDRLNVLLDADDRVTEVACN</sequence>
<dbReference type="Pfam" id="PF11720">
    <property type="entry name" value="Inhibitor_I78"/>
    <property type="match status" value="1"/>
</dbReference>
<organism evidence="3 4">
    <name type="scientific">Coralloluteibacterium thermophilum</name>
    <dbReference type="NCBI Taxonomy" id="2707049"/>
    <lineage>
        <taxon>Bacteria</taxon>
        <taxon>Pseudomonadati</taxon>
        <taxon>Pseudomonadota</taxon>
        <taxon>Gammaproteobacteria</taxon>
        <taxon>Lysobacterales</taxon>
        <taxon>Lysobacteraceae</taxon>
        <taxon>Coralloluteibacterium</taxon>
    </lineage>
</organism>
<dbReference type="InterPro" id="IPR021719">
    <property type="entry name" value="Prot_inh_I78"/>
</dbReference>
<gene>
    <name evidence="3" type="ORF">ACFO3Q_09545</name>
</gene>
<dbReference type="EMBL" id="JBHSGG010000026">
    <property type="protein sequence ID" value="MFC4728415.1"/>
    <property type="molecule type" value="Genomic_DNA"/>
</dbReference>
<reference evidence="4" key="1">
    <citation type="journal article" date="2019" name="Int. J. Syst. Evol. Microbiol.">
        <title>The Global Catalogue of Microorganisms (GCM) 10K type strain sequencing project: providing services to taxonomists for standard genome sequencing and annotation.</title>
        <authorList>
            <consortium name="The Broad Institute Genomics Platform"/>
            <consortium name="The Broad Institute Genome Sequencing Center for Infectious Disease"/>
            <person name="Wu L."/>
            <person name="Ma J."/>
        </authorList>
    </citation>
    <scope>NUCLEOTIDE SEQUENCE [LARGE SCALE GENOMIC DNA]</scope>
    <source>
        <strain evidence="4">CGMCC 1.13574</strain>
    </source>
</reference>
<feature type="region of interest" description="Disordered" evidence="1">
    <location>
        <begin position="23"/>
        <end position="65"/>
    </location>
</feature>
<dbReference type="PANTHER" id="PTHR39600:SF1">
    <property type="entry name" value="PEPTIDASE INHIBITOR I78 FAMILY PROTEIN"/>
    <property type="match status" value="1"/>
</dbReference>
<dbReference type="Gene3D" id="3.30.10.10">
    <property type="entry name" value="Trypsin Inhibitor V, subunit A"/>
    <property type="match status" value="1"/>
</dbReference>
<name>A0ABV9NLS0_9GAMM</name>
<evidence type="ECO:0000313" key="4">
    <source>
        <dbReference type="Proteomes" id="UP001595892"/>
    </source>
</evidence>
<accession>A0ABV9NLS0</accession>
<keyword evidence="4" id="KW-1185">Reference proteome</keyword>
<proteinExistence type="predicted"/>
<feature type="compositionally biased region" description="Low complexity" evidence="1">
    <location>
        <begin position="36"/>
        <end position="57"/>
    </location>
</feature>
<keyword evidence="2" id="KW-0732">Signal</keyword>
<dbReference type="Proteomes" id="UP001595892">
    <property type="component" value="Unassembled WGS sequence"/>
</dbReference>
<dbReference type="PANTHER" id="PTHR39600">
    <property type="entry name" value="PEPTIDASE INHIBITOR I78 FAMILY PROTEIN"/>
    <property type="match status" value="1"/>
</dbReference>
<feature type="chain" id="PRO_5045298553" evidence="2">
    <location>
        <begin position="20"/>
        <end position="126"/>
    </location>
</feature>
<evidence type="ECO:0000313" key="3">
    <source>
        <dbReference type="EMBL" id="MFC4728415.1"/>
    </source>
</evidence>
<feature type="signal peptide" evidence="2">
    <location>
        <begin position="1"/>
        <end position="19"/>
    </location>
</feature>
<dbReference type="RefSeq" id="WP_377004445.1">
    <property type="nucleotide sequence ID" value="NZ_JBHSGG010000026.1"/>
</dbReference>